<reference evidence="1 2" key="1">
    <citation type="submission" date="2021-06" db="EMBL/GenBank/DDBJ databases">
        <title>Caerostris extrusa draft genome.</title>
        <authorList>
            <person name="Kono N."/>
            <person name="Arakawa K."/>
        </authorList>
    </citation>
    <scope>NUCLEOTIDE SEQUENCE [LARGE SCALE GENOMIC DNA]</scope>
</reference>
<gene>
    <name evidence="1" type="ORF">CEXT_719781</name>
</gene>
<dbReference type="Proteomes" id="UP001054945">
    <property type="component" value="Unassembled WGS sequence"/>
</dbReference>
<name>A0AAV4QPM1_CAEEX</name>
<dbReference type="AlphaFoldDB" id="A0AAV4QPM1"/>
<comment type="caution">
    <text evidence="1">The sequence shown here is derived from an EMBL/GenBank/DDBJ whole genome shotgun (WGS) entry which is preliminary data.</text>
</comment>
<accession>A0AAV4QPM1</accession>
<evidence type="ECO:0000313" key="2">
    <source>
        <dbReference type="Proteomes" id="UP001054945"/>
    </source>
</evidence>
<dbReference type="EMBL" id="BPLR01006482">
    <property type="protein sequence ID" value="GIY10142.1"/>
    <property type="molecule type" value="Genomic_DNA"/>
</dbReference>
<evidence type="ECO:0000313" key="1">
    <source>
        <dbReference type="EMBL" id="GIY10142.1"/>
    </source>
</evidence>
<organism evidence="1 2">
    <name type="scientific">Caerostris extrusa</name>
    <name type="common">Bark spider</name>
    <name type="synonym">Caerostris bankana</name>
    <dbReference type="NCBI Taxonomy" id="172846"/>
    <lineage>
        <taxon>Eukaryota</taxon>
        <taxon>Metazoa</taxon>
        <taxon>Ecdysozoa</taxon>
        <taxon>Arthropoda</taxon>
        <taxon>Chelicerata</taxon>
        <taxon>Arachnida</taxon>
        <taxon>Araneae</taxon>
        <taxon>Araneomorphae</taxon>
        <taxon>Entelegynae</taxon>
        <taxon>Araneoidea</taxon>
        <taxon>Araneidae</taxon>
        <taxon>Caerostris</taxon>
    </lineage>
</organism>
<sequence>MAHNPRFKAASSNSKRIPSRPYISGGIGVSVNIPITNNILEVTLNVEKLSLFVFQDNYGFT</sequence>
<keyword evidence="2" id="KW-1185">Reference proteome</keyword>
<protein>
    <submittedName>
        <fullName evidence="1">Uncharacterized protein</fullName>
    </submittedName>
</protein>
<proteinExistence type="predicted"/>
<feature type="non-terminal residue" evidence="1">
    <location>
        <position position="61"/>
    </location>
</feature>